<dbReference type="Pfam" id="PF05050">
    <property type="entry name" value="Methyltransf_21"/>
    <property type="match status" value="1"/>
</dbReference>
<comment type="caution">
    <text evidence="2">The sequence shown here is derived from an EMBL/GenBank/DDBJ whole genome shotgun (WGS) entry which is preliminary data.</text>
</comment>
<sequence>MGSSSTMTHVLQNSLRKKNMIAWHSSMTLISRAQNFEDVILSRALKHVNGDFYVDIGAQDLLIDSVSEAFYRNGRRGVHVEPIHFCCERLRIARPDEIVIEGAVGRGSANTPLYEFEEAGMSTGKFDIAETHRLNGHTVKKIDVQCMSLTELFLNYTDGNVHWMKLDVEGMEQAVIESWSPASATAREFALENFAYEKFRDRLCEVFIPSKN</sequence>
<evidence type="ECO:0000313" key="2">
    <source>
        <dbReference type="EMBL" id="PSH63736.1"/>
    </source>
</evidence>
<dbReference type="EMBL" id="PGGO01000023">
    <property type="protein sequence ID" value="PSH63736.1"/>
    <property type="molecule type" value="Genomic_DNA"/>
</dbReference>
<organism evidence="2 3">
    <name type="scientific">Phyllobacterium brassicacearum</name>
    <dbReference type="NCBI Taxonomy" id="314235"/>
    <lineage>
        <taxon>Bacteria</taxon>
        <taxon>Pseudomonadati</taxon>
        <taxon>Pseudomonadota</taxon>
        <taxon>Alphaproteobacteria</taxon>
        <taxon>Hyphomicrobiales</taxon>
        <taxon>Phyllobacteriaceae</taxon>
        <taxon>Phyllobacterium</taxon>
    </lineage>
</organism>
<dbReference type="InterPro" id="IPR029063">
    <property type="entry name" value="SAM-dependent_MTases_sf"/>
</dbReference>
<protein>
    <recommendedName>
        <fullName evidence="1">Methyltransferase FkbM domain-containing protein</fullName>
    </recommendedName>
</protein>
<dbReference type="AlphaFoldDB" id="A0A2P7BBB8"/>
<accession>A0A2P7BBB8</accession>
<dbReference type="Proteomes" id="UP000241444">
    <property type="component" value="Unassembled WGS sequence"/>
</dbReference>
<keyword evidence="3" id="KW-1185">Reference proteome</keyword>
<name>A0A2P7BBB8_9HYPH</name>
<dbReference type="Gene3D" id="3.40.50.150">
    <property type="entry name" value="Vaccinia Virus protein VP39"/>
    <property type="match status" value="1"/>
</dbReference>
<evidence type="ECO:0000313" key="3">
    <source>
        <dbReference type="Proteomes" id="UP000241444"/>
    </source>
</evidence>
<feature type="domain" description="Methyltransferase FkbM" evidence="1">
    <location>
        <begin position="55"/>
        <end position="178"/>
    </location>
</feature>
<dbReference type="InterPro" id="IPR006342">
    <property type="entry name" value="FkbM_mtfrase"/>
</dbReference>
<gene>
    <name evidence="2" type="ORF">CU102_23030</name>
</gene>
<proteinExistence type="predicted"/>
<dbReference type="SUPFAM" id="SSF53335">
    <property type="entry name" value="S-adenosyl-L-methionine-dependent methyltransferases"/>
    <property type="match status" value="1"/>
</dbReference>
<evidence type="ECO:0000259" key="1">
    <source>
        <dbReference type="Pfam" id="PF05050"/>
    </source>
</evidence>
<reference evidence="3" key="1">
    <citation type="submission" date="2017-11" db="EMBL/GenBank/DDBJ databases">
        <authorList>
            <person name="Kuznetsova I."/>
            <person name="Sazanova A."/>
            <person name="Chirak E."/>
            <person name="Safronova V."/>
            <person name="Willems A."/>
        </authorList>
    </citation>
    <scope>NUCLEOTIDE SEQUENCE [LARGE SCALE GENOMIC DNA]</scope>
    <source>
        <strain evidence="3">STM 196</strain>
    </source>
</reference>